<dbReference type="EMBL" id="DYDO01000008">
    <property type="protein sequence ID" value="DBA19432.1"/>
    <property type="molecule type" value="Genomic_DNA"/>
</dbReference>
<accession>A0AAV3A886</accession>
<name>A0AAV3A886_PYXAD</name>
<dbReference type="PANTHER" id="PTHR35268:SF1">
    <property type="entry name" value="UBIQUINOL-CYTOCHROME-C REDUCTASE COMPLEX ASSEMBLY FACTOR 4"/>
    <property type="match status" value="1"/>
</dbReference>
<reference evidence="13" key="1">
    <citation type="thesis" date="2020" institute="ProQuest LLC" country="789 East Eisenhower Parkway, Ann Arbor, MI, USA">
        <title>Comparative Genomics and Chromosome Evolution.</title>
        <authorList>
            <person name="Mudd A.B."/>
        </authorList>
    </citation>
    <scope>NUCLEOTIDE SEQUENCE</scope>
    <source>
        <strain evidence="13">1538</strain>
        <tissue evidence="13">Blood</tissue>
    </source>
</reference>
<sequence length="116" mass="13289">MSWGLCRIPAGRVKQSFVAVCRAQIIHRKKNTDATEEENSKPLKFSTSKANPRDWSVDKSFGSGYQRPLWKVLPISLFLSGLVLWAILRKETEIDKILYRPIADILKETENDEKGK</sequence>
<keyword evidence="3" id="KW-0679">Respiratory chain</keyword>
<evidence type="ECO:0000256" key="10">
    <source>
        <dbReference type="ARBA" id="ARBA00023136"/>
    </source>
</evidence>
<protein>
    <submittedName>
        <fullName evidence="13">Uncharacterized protein</fullName>
    </submittedName>
</protein>
<organism evidence="13 14">
    <name type="scientific">Pyxicephalus adspersus</name>
    <name type="common">African bullfrog</name>
    <dbReference type="NCBI Taxonomy" id="30357"/>
    <lineage>
        <taxon>Eukaryota</taxon>
        <taxon>Metazoa</taxon>
        <taxon>Chordata</taxon>
        <taxon>Craniata</taxon>
        <taxon>Vertebrata</taxon>
        <taxon>Euteleostomi</taxon>
        <taxon>Amphibia</taxon>
        <taxon>Batrachia</taxon>
        <taxon>Anura</taxon>
        <taxon>Neobatrachia</taxon>
        <taxon>Ranoidea</taxon>
        <taxon>Pyxicephalidae</taxon>
        <taxon>Pyxicephalinae</taxon>
        <taxon>Pyxicephalus</taxon>
    </lineage>
</organism>
<evidence type="ECO:0000256" key="7">
    <source>
        <dbReference type="ARBA" id="ARBA00022982"/>
    </source>
</evidence>
<keyword evidence="14" id="KW-1185">Reference proteome</keyword>
<keyword evidence="10" id="KW-0472">Membrane</keyword>
<dbReference type="InterPro" id="IPR023248">
    <property type="entry name" value="UQCC4_vert"/>
</dbReference>
<proteinExistence type="inferred from homology"/>
<dbReference type="AlphaFoldDB" id="A0AAV3A886"/>
<dbReference type="Proteomes" id="UP001181693">
    <property type="component" value="Unassembled WGS sequence"/>
</dbReference>
<comment type="caution">
    <text evidence="13">The sequence shown here is derived from an EMBL/GenBank/DDBJ whole genome shotgun (WGS) entry which is preliminary data.</text>
</comment>
<feature type="region of interest" description="Disordered" evidence="12">
    <location>
        <begin position="30"/>
        <end position="52"/>
    </location>
</feature>
<gene>
    <name evidence="13" type="ORF">GDO54_015270</name>
</gene>
<keyword evidence="8" id="KW-1133">Transmembrane helix</keyword>
<evidence type="ECO:0000256" key="11">
    <source>
        <dbReference type="ARBA" id="ARBA00034713"/>
    </source>
</evidence>
<evidence type="ECO:0000256" key="2">
    <source>
        <dbReference type="ARBA" id="ARBA00022448"/>
    </source>
</evidence>
<keyword evidence="6" id="KW-0999">Mitochondrion inner membrane</keyword>
<comment type="subcellular location">
    <subcellularLocation>
        <location evidence="1">Mitochondrion inner membrane</location>
        <topology evidence="1">Single-pass membrane protein</topology>
    </subcellularLocation>
</comment>
<evidence type="ECO:0000256" key="4">
    <source>
        <dbReference type="ARBA" id="ARBA00022692"/>
    </source>
</evidence>
<dbReference type="GO" id="GO:0005743">
    <property type="term" value="C:mitochondrial inner membrane"/>
    <property type="evidence" value="ECO:0007669"/>
    <property type="project" value="UniProtKB-SubCell"/>
</dbReference>
<evidence type="ECO:0000256" key="9">
    <source>
        <dbReference type="ARBA" id="ARBA00023128"/>
    </source>
</evidence>
<evidence type="ECO:0000313" key="14">
    <source>
        <dbReference type="Proteomes" id="UP001181693"/>
    </source>
</evidence>
<dbReference type="Pfam" id="PF15013">
    <property type="entry name" value="CCSMST1"/>
    <property type="match status" value="1"/>
</dbReference>
<evidence type="ECO:0000256" key="8">
    <source>
        <dbReference type="ARBA" id="ARBA00022989"/>
    </source>
</evidence>
<keyword evidence="9" id="KW-0496">Mitochondrion</keyword>
<evidence type="ECO:0000313" key="13">
    <source>
        <dbReference type="EMBL" id="DBA19432.1"/>
    </source>
</evidence>
<evidence type="ECO:0000256" key="1">
    <source>
        <dbReference type="ARBA" id="ARBA00004434"/>
    </source>
</evidence>
<evidence type="ECO:0000256" key="3">
    <source>
        <dbReference type="ARBA" id="ARBA00022660"/>
    </source>
</evidence>
<dbReference type="InterPro" id="IPR029160">
    <property type="entry name" value="UQCC4"/>
</dbReference>
<dbReference type="PRINTS" id="PR02042">
    <property type="entry name" value="CCSMST1"/>
</dbReference>
<evidence type="ECO:0000256" key="5">
    <source>
        <dbReference type="ARBA" id="ARBA00022729"/>
    </source>
</evidence>
<dbReference type="PANTHER" id="PTHR35268">
    <property type="entry name" value="PROTEIN CCSMST1"/>
    <property type="match status" value="1"/>
</dbReference>
<keyword evidence="7" id="KW-0249">Electron transport</keyword>
<evidence type="ECO:0000256" key="6">
    <source>
        <dbReference type="ARBA" id="ARBA00022792"/>
    </source>
</evidence>
<keyword evidence="4" id="KW-0812">Transmembrane</keyword>
<comment type="similarity">
    <text evidence="11">Belongs to the UQCC4 family.</text>
</comment>
<keyword evidence="2" id="KW-0813">Transport</keyword>
<evidence type="ECO:0000256" key="12">
    <source>
        <dbReference type="SAM" id="MobiDB-lite"/>
    </source>
</evidence>
<keyword evidence="5" id="KW-0732">Signal</keyword>